<evidence type="ECO:0000313" key="2">
    <source>
        <dbReference type="Proteomes" id="UP001057375"/>
    </source>
</evidence>
<reference evidence="1" key="1">
    <citation type="submission" date="2022-03" db="EMBL/GenBank/DDBJ databases">
        <title>Draft genome sequence of Aduncisulcus paluster, a free-living microaerophilic Fornicata.</title>
        <authorList>
            <person name="Yuyama I."/>
            <person name="Kume K."/>
            <person name="Tamura T."/>
            <person name="Inagaki Y."/>
            <person name="Hashimoto T."/>
        </authorList>
    </citation>
    <scope>NUCLEOTIDE SEQUENCE</scope>
    <source>
        <strain evidence="1">NY0171</strain>
    </source>
</reference>
<comment type="caution">
    <text evidence="1">The sequence shown here is derived from an EMBL/GenBank/DDBJ whole genome shotgun (WGS) entry which is preliminary data.</text>
</comment>
<organism evidence="1 2">
    <name type="scientific">Aduncisulcus paluster</name>
    <dbReference type="NCBI Taxonomy" id="2918883"/>
    <lineage>
        <taxon>Eukaryota</taxon>
        <taxon>Metamonada</taxon>
        <taxon>Carpediemonas-like organisms</taxon>
        <taxon>Aduncisulcus</taxon>
    </lineage>
</organism>
<proteinExistence type="predicted"/>
<accession>A0ABQ5K121</accession>
<gene>
    <name evidence="1" type="ORF">ADUPG1_004621</name>
</gene>
<keyword evidence="2" id="KW-1185">Reference proteome</keyword>
<evidence type="ECO:0000313" key="1">
    <source>
        <dbReference type="EMBL" id="GKT24972.1"/>
    </source>
</evidence>
<feature type="non-terminal residue" evidence="1">
    <location>
        <position position="94"/>
    </location>
</feature>
<dbReference type="Proteomes" id="UP001057375">
    <property type="component" value="Unassembled WGS sequence"/>
</dbReference>
<sequence>TWFTPQSYVGMTGSHPRVIYDSVRAKTGLKCRLEIVKDATRHMKAGYFRCYECKATLANVKKLATRKWVLAKADLDHKPSCSLYSPEHCTISAP</sequence>
<feature type="non-terminal residue" evidence="1">
    <location>
        <position position="1"/>
    </location>
</feature>
<name>A0ABQ5K121_9EUKA</name>
<dbReference type="EMBL" id="BQXS01007056">
    <property type="protein sequence ID" value="GKT24972.1"/>
    <property type="molecule type" value="Genomic_DNA"/>
</dbReference>
<protein>
    <submittedName>
        <fullName evidence="1">Uncharacterized protein</fullName>
    </submittedName>
</protein>